<proteinExistence type="predicted"/>
<reference key="2">
    <citation type="submission" date="2011-10" db="EMBL/GenBank/DDBJ databases">
        <title>The genome and transcriptome sequence of Clonorchis sinensis provide insights into the carcinogenic liver fluke.</title>
        <authorList>
            <person name="Wang X."/>
            <person name="Huang Y."/>
            <person name="Chen W."/>
            <person name="Liu H."/>
            <person name="Guo L."/>
            <person name="Chen Y."/>
            <person name="Luo F."/>
            <person name="Zhou W."/>
            <person name="Sun J."/>
            <person name="Mao Q."/>
            <person name="Liang P."/>
            <person name="Zhou C."/>
            <person name="Tian Y."/>
            <person name="Men J."/>
            <person name="Lv X."/>
            <person name="Huang L."/>
            <person name="Zhou J."/>
            <person name="Hu Y."/>
            <person name="Li R."/>
            <person name="Zhang F."/>
            <person name="Lei H."/>
            <person name="Li X."/>
            <person name="Hu X."/>
            <person name="Liang C."/>
            <person name="Xu J."/>
            <person name="Wu Z."/>
            <person name="Yu X."/>
        </authorList>
    </citation>
    <scope>NUCLEOTIDE SEQUENCE</scope>
    <source>
        <strain>Henan</strain>
    </source>
</reference>
<dbReference type="Proteomes" id="UP000008909">
    <property type="component" value="Unassembled WGS sequence"/>
</dbReference>
<name>G7YK45_CLOSI</name>
<keyword evidence="2" id="KW-1185">Reference proteome</keyword>
<gene>
    <name evidence="1" type="ORF">CLF_110011</name>
</gene>
<evidence type="ECO:0000313" key="1">
    <source>
        <dbReference type="EMBL" id="GAA53327.1"/>
    </source>
</evidence>
<accession>G7YK45</accession>
<sequence length="137" mass="15286">MLPLLYQRTLDLSGFLRLNSALLSSGEKFVDLGYFDNIALISDEGYQKSLSSVYNLSTVPLTIEEETLEIVEQYRSLSSRISSDDSVTNKASAPIKTPKSVFINLSHSLRQKDTSWCLKGRLRQALLCAAARPGHFE</sequence>
<protein>
    <submittedName>
        <fullName evidence="1">Uncharacterized protein</fullName>
    </submittedName>
</protein>
<organism evidence="1 2">
    <name type="scientific">Clonorchis sinensis</name>
    <name type="common">Chinese liver fluke</name>
    <dbReference type="NCBI Taxonomy" id="79923"/>
    <lineage>
        <taxon>Eukaryota</taxon>
        <taxon>Metazoa</taxon>
        <taxon>Spiralia</taxon>
        <taxon>Lophotrochozoa</taxon>
        <taxon>Platyhelminthes</taxon>
        <taxon>Trematoda</taxon>
        <taxon>Digenea</taxon>
        <taxon>Opisthorchiida</taxon>
        <taxon>Opisthorchiata</taxon>
        <taxon>Opisthorchiidae</taxon>
        <taxon>Clonorchis</taxon>
    </lineage>
</organism>
<dbReference type="EMBL" id="DF143472">
    <property type="protein sequence ID" value="GAA53327.1"/>
    <property type="molecule type" value="Genomic_DNA"/>
</dbReference>
<reference evidence="1" key="1">
    <citation type="journal article" date="2011" name="Genome Biol.">
        <title>The draft genome of the carcinogenic human liver fluke Clonorchis sinensis.</title>
        <authorList>
            <person name="Wang X."/>
            <person name="Chen W."/>
            <person name="Huang Y."/>
            <person name="Sun J."/>
            <person name="Men J."/>
            <person name="Liu H."/>
            <person name="Luo F."/>
            <person name="Guo L."/>
            <person name="Lv X."/>
            <person name="Deng C."/>
            <person name="Zhou C."/>
            <person name="Fan Y."/>
            <person name="Li X."/>
            <person name="Huang L."/>
            <person name="Hu Y."/>
            <person name="Liang C."/>
            <person name="Hu X."/>
            <person name="Xu J."/>
            <person name="Yu X."/>
        </authorList>
    </citation>
    <scope>NUCLEOTIDE SEQUENCE [LARGE SCALE GENOMIC DNA]</scope>
    <source>
        <strain evidence="1">Henan</strain>
    </source>
</reference>
<dbReference type="AlphaFoldDB" id="G7YK45"/>
<evidence type="ECO:0000313" key="2">
    <source>
        <dbReference type="Proteomes" id="UP000008909"/>
    </source>
</evidence>